<dbReference type="GO" id="GO:0008202">
    <property type="term" value="P:steroid metabolic process"/>
    <property type="evidence" value="ECO:0007669"/>
    <property type="project" value="TreeGrafter"/>
</dbReference>
<keyword evidence="1" id="KW-0560">Oxidoreductase</keyword>
<proteinExistence type="predicted"/>
<keyword evidence="2" id="KW-0472">Membrane</keyword>
<dbReference type="InParanoid" id="A0A6L2PJ74"/>
<evidence type="ECO:0000256" key="2">
    <source>
        <dbReference type="SAM" id="Phobius"/>
    </source>
</evidence>
<comment type="caution">
    <text evidence="3">The sequence shown here is derived from an EMBL/GenBank/DDBJ whole genome shotgun (WGS) entry which is preliminary data.</text>
</comment>
<dbReference type="GO" id="GO:0016491">
    <property type="term" value="F:oxidoreductase activity"/>
    <property type="evidence" value="ECO:0007669"/>
    <property type="project" value="UniProtKB-KW"/>
</dbReference>
<dbReference type="PROSITE" id="PS00061">
    <property type="entry name" value="ADH_SHORT"/>
    <property type="match status" value="1"/>
</dbReference>
<dbReference type="Pfam" id="PF00106">
    <property type="entry name" value="adh_short"/>
    <property type="match status" value="1"/>
</dbReference>
<evidence type="ECO:0000313" key="3">
    <source>
        <dbReference type="EMBL" id="GFG32599.1"/>
    </source>
</evidence>
<sequence>MDSVVSLPLLGYVAAAVIAILYCCNPSAIFKRLLRRNLSTGSANQIVFITGCDSGLGFSFALHAHKLGFTVLAGCLQPDGEGSKQLLQLCPERLQVLGLDITNETSVMAAVRAVEDMLVEVPDLELRALINNAGVMIFGEFEWLTEQHIQHQINVNLLGTMRITKRFCPMLRKYKGRVITVTSHCALATLPGLAVYGATKAGLAAWCDGLRVEQAKYGVRVITFIPGSFIEHSSIMARQLEYAREMEEAMTSLDHQFFDDYFRRYNQYLSAIPVAARPVPIPNDKLYSLLGEALLSDYPYSNYECGPFRYKCYHFLMKISPTWIRDGLVQRFVKMPEF</sequence>
<dbReference type="Proteomes" id="UP000502823">
    <property type="component" value="Unassembled WGS sequence"/>
</dbReference>
<gene>
    <name evidence="3" type="ORF">Cfor_12360</name>
</gene>
<feature type="transmembrane region" description="Helical" evidence="2">
    <location>
        <begin position="12"/>
        <end position="30"/>
    </location>
</feature>
<dbReference type="OrthoDB" id="294295at2759"/>
<dbReference type="InterPro" id="IPR036291">
    <property type="entry name" value="NAD(P)-bd_dom_sf"/>
</dbReference>
<dbReference type="FunCoup" id="A0A6L2PJ74">
    <property type="interactions" value="18"/>
</dbReference>
<evidence type="ECO:0000313" key="4">
    <source>
        <dbReference type="Proteomes" id="UP000502823"/>
    </source>
</evidence>
<dbReference type="PANTHER" id="PTHR43313:SF36">
    <property type="entry name" value="D-BETA-HYDROXYBUTYRATE DEHYDROGENASE, MITOCHONDRIAL"/>
    <property type="match status" value="1"/>
</dbReference>
<dbReference type="AlphaFoldDB" id="A0A6L2PJ74"/>
<organism evidence="3 4">
    <name type="scientific">Coptotermes formosanus</name>
    <name type="common">Formosan subterranean termite</name>
    <dbReference type="NCBI Taxonomy" id="36987"/>
    <lineage>
        <taxon>Eukaryota</taxon>
        <taxon>Metazoa</taxon>
        <taxon>Ecdysozoa</taxon>
        <taxon>Arthropoda</taxon>
        <taxon>Hexapoda</taxon>
        <taxon>Insecta</taxon>
        <taxon>Pterygota</taxon>
        <taxon>Neoptera</taxon>
        <taxon>Polyneoptera</taxon>
        <taxon>Dictyoptera</taxon>
        <taxon>Blattodea</taxon>
        <taxon>Blattoidea</taxon>
        <taxon>Termitoidae</taxon>
        <taxon>Rhinotermitidae</taxon>
        <taxon>Coptotermes</taxon>
    </lineage>
</organism>
<dbReference type="PANTHER" id="PTHR43313">
    <property type="entry name" value="SHORT-CHAIN DEHYDROGENASE/REDUCTASE FAMILY 9C"/>
    <property type="match status" value="1"/>
</dbReference>
<reference evidence="4" key="1">
    <citation type="submission" date="2020-01" db="EMBL/GenBank/DDBJ databases">
        <title>Draft genome sequence of the Termite Coptotermes fromosanus.</title>
        <authorList>
            <person name="Itakura S."/>
            <person name="Yosikawa Y."/>
            <person name="Umezawa K."/>
        </authorList>
    </citation>
    <scope>NUCLEOTIDE SEQUENCE [LARGE SCALE GENOMIC DNA]</scope>
</reference>
<dbReference type="EMBL" id="BLKM01008141">
    <property type="protein sequence ID" value="GFG32599.1"/>
    <property type="molecule type" value="Genomic_DNA"/>
</dbReference>
<name>A0A6L2PJ74_COPFO</name>
<dbReference type="Gene3D" id="3.40.50.720">
    <property type="entry name" value="NAD(P)-binding Rossmann-like Domain"/>
    <property type="match status" value="1"/>
</dbReference>
<keyword evidence="4" id="KW-1185">Reference proteome</keyword>
<dbReference type="SUPFAM" id="SSF51735">
    <property type="entry name" value="NAD(P)-binding Rossmann-fold domains"/>
    <property type="match status" value="1"/>
</dbReference>
<dbReference type="InterPro" id="IPR020904">
    <property type="entry name" value="Sc_DH/Rdtase_CS"/>
</dbReference>
<evidence type="ECO:0000256" key="1">
    <source>
        <dbReference type="ARBA" id="ARBA00023002"/>
    </source>
</evidence>
<dbReference type="InterPro" id="IPR002347">
    <property type="entry name" value="SDR_fam"/>
</dbReference>
<keyword evidence="2" id="KW-0812">Transmembrane</keyword>
<protein>
    <submittedName>
        <fullName evidence="3">Uncharacterized protein</fullName>
    </submittedName>
</protein>
<keyword evidence="2" id="KW-1133">Transmembrane helix</keyword>
<dbReference type="PRINTS" id="PR00081">
    <property type="entry name" value="GDHRDH"/>
</dbReference>
<accession>A0A6L2PJ74</accession>